<dbReference type="Pfam" id="PF02706">
    <property type="entry name" value="Wzz"/>
    <property type="match status" value="1"/>
</dbReference>
<accession>A0A0F5K4F1</accession>
<evidence type="ECO:0000256" key="13">
    <source>
        <dbReference type="ARBA" id="ARBA00023169"/>
    </source>
</evidence>
<dbReference type="GO" id="GO:0000271">
    <property type="term" value="P:polysaccharide biosynthetic process"/>
    <property type="evidence" value="ECO:0007669"/>
    <property type="project" value="UniProtKB-KW"/>
</dbReference>
<evidence type="ECO:0000256" key="2">
    <source>
        <dbReference type="ARBA" id="ARBA00008883"/>
    </source>
</evidence>
<evidence type="ECO:0000256" key="6">
    <source>
        <dbReference type="ARBA" id="ARBA00022692"/>
    </source>
</evidence>
<evidence type="ECO:0000313" key="24">
    <source>
        <dbReference type="Proteomes" id="UP000033618"/>
    </source>
</evidence>
<evidence type="ECO:0000256" key="12">
    <source>
        <dbReference type="ARBA" id="ARBA00023137"/>
    </source>
</evidence>
<dbReference type="Pfam" id="PF13614">
    <property type="entry name" value="AAA_31"/>
    <property type="match status" value="1"/>
</dbReference>
<dbReference type="InterPro" id="IPR032807">
    <property type="entry name" value="GNVR"/>
</dbReference>
<feature type="transmembrane region" description="Helical" evidence="19">
    <location>
        <begin position="33"/>
        <end position="51"/>
    </location>
</feature>
<dbReference type="GO" id="GO:0005886">
    <property type="term" value="C:plasma membrane"/>
    <property type="evidence" value="ECO:0007669"/>
    <property type="project" value="UniProtKB-SubCell"/>
</dbReference>
<keyword evidence="4" id="KW-0997">Cell inner membrane</keyword>
<evidence type="ECO:0000256" key="17">
    <source>
        <dbReference type="ARBA" id="ARBA00081049"/>
    </source>
</evidence>
<evidence type="ECO:0000259" key="21">
    <source>
        <dbReference type="Pfam" id="PF13614"/>
    </source>
</evidence>
<dbReference type="PATRIC" id="fig|28092.6.peg.1169"/>
<dbReference type="Pfam" id="PF13807">
    <property type="entry name" value="GNVR"/>
    <property type="match status" value="1"/>
</dbReference>
<keyword evidence="7" id="KW-0547">Nucleotide-binding</keyword>
<evidence type="ECO:0000256" key="1">
    <source>
        <dbReference type="ARBA" id="ARBA00004429"/>
    </source>
</evidence>
<dbReference type="EMBL" id="LAQU01000003">
    <property type="protein sequence ID" value="KKB64810.1"/>
    <property type="molecule type" value="Genomic_DNA"/>
</dbReference>
<evidence type="ECO:0000256" key="5">
    <source>
        <dbReference type="ARBA" id="ARBA00022679"/>
    </source>
</evidence>
<keyword evidence="8" id="KW-0418">Kinase</keyword>
<evidence type="ECO:0000256" key="10">
    <source>
        <dbReference type="ARBA" id="ARBA00022989"/>
    </source>
</evidence>
<dbReference type="STRING" id="28092.WM40_04935"/>
<comment type="catalytic activity">
    <reaction evidence="14">
        <text>L-tyrosyl-[protein] + ATP = O-phospho-L-tyrosyl-[protein] + ADP + H(+)</text>
        <dbReference type="Rhea" id="RHEA:10596"/>
        <dbReference type="Rhea" id="RHEA-COMP:10136"/>
        <dbReference type="Rhea" id="RHEA-COMP:20101"/>
        <dbReference type="ChEBI" id="CHEBI:15378"/>
        <dbReference type="ChEBI" id="CHEBI:30616"/>
        <dbReference type="ChEBI" id="CHEBI:46858"/>
        <dbReference type="ChEBI" id="CHEBI:61978"/>
        <dbReference type="ChEBI" id="CHEBI:456216"/>
    </reaction>
</comment>
<keyword evidence="9" id="KW-0067">ATP-binding</keyword>
<keyword evidence="6 19" id="KW-0812">Transmembrane</keyword>
<keyword evidence="5" id="KW-0808">Transferase</keyword>
<evidence type="ECO:0000256" key="3">
    <source>
        <dbReference type="ARBA" id="ARBA00022475"/>
    </source>
</evidence>
<dbReference type="PANTHER" id="PTHR32309:SF32">
    <property type="entry name" value="TYROSINE-PROTEIN KINASE ETK-RELATED"/>
    <property type="match status" value="1"/>
</dbReference>
<sequence length="744" mass="80779">MNTPANNVGPTAQGGEQEGLVLGDLIRLFIEQIWWIVGITVVVVVAALVYVEIATPIYSVDALVQVEQPDNTSSPLAQQANALSSLSGTTLPTAAEIQVIESRDVLGPVVHQFKMQFGVEPKTFPVLGSLAHLLGGKGHLSRPWFGLKGYAWGGESVDIDDITVPQQLENVPLLLTVGENDTYELRDPNGNLLLKGAVGQTAHGNGVTMLIKQLVANPGCRFTVTRQNELETIEGFGAGVAVAEQGKQTGVIQISMTGASPDRITALTNAVADSYLKQHIQRKQEDASLMLNFLNEELPGRKAELQAAEQRLSAFQQKSGTFKPSEEANVYLQGAIDYERQIDTLKLQEADLLQRYTREHPVVKSIEEQIAQITAARDKFQERFKSMPIDEANALSLQRDAKVSEDIYVLLLNRVQELQIQRAGTTGNVRILDRAMPPATPIKPKKGMIVAASVFLGIILGALLVFGRKQMSSGIEDPDVIERSMGLPVMGAVPLNAVQVRWDESYKRARDGRRAILAKSLPKDPSVESLRSFRTSLQFALADAPNNLLAMSGPVPGTGKSFVSVNIATLLAEAGKRVLLVDADMRRGHLNEYFNQPRFPGLSEALTGTLPVEQVVNQTDIAGLSTIWTGAIPDNPAELLMSPETRNVFETLSNAYDIVIIDTPPVLAVTDATIIGSFAGSSFLVFRHGMHAEREVSGSIKKLTQSGGRVVGAIFNAIPSRVAKYGKYGGGNYHYVYQYDSESH</sequence>
<comment type="similarity">
    <text evidence="2">Belongs to the etk/wzc family.</text>
</comment>
<evidence type="ECO:0000256" key="16">
    <source>
        <dbReference type="ARBA" id="ARBA00067833"/>
    </source>
</evidence>
<evidence type="ECO:0000256" key="15">
    <source>
        <dbReference type="ARBA" id="ARBA00054296"/>
    </source>
</evidence>
<dbReference type="GO" id="GO:0042802">
    <property type="term" value="F:identical protein binding"/>
    <property type="evidence" value="ECO:0007669"/>
    <property type="project" value="UniProtKB-ARBA"/>
</dbReference>
<gene>
    <name evidence="23" type="ORF">WM40_04935</name>
</gene>
<evidence type="ECO:0000259" key="20">
    <source>
        <dbReference type="Pfam" id="PF02706"/>
    </source>
</evidence>
<keyword evidence="10 19" id="KW-1133">Transmembrane helix</keyword>
<protein>
    <recommendedName>
        <fullName evidence="16">Putative tyrosine-protein kinase EpsB</fullName>
    </recommendedName>
    <alternativeName>
        <fullName evidence="17">EPS I polysaccharide export protein EpsB</fullName>
    </alternativeName>
</protein>
<name>A0A0F5K4F1_9BURK</name>
<dbReference type="NCBIfam" id="TIGR01007">
    <property type="entry name" value="eps_fam"/>
    <property type="match status" value="1"/>
</dbReference>
<keyword evidence="3" id="KW-1003">Cell membrane</keyword>
<dbReference type="FunFam" id="3.40.50.300:FF:000527">
    <property type="entry name" value="Tyrosine-protein kinase etk"/>
    <property type="match status" value="1"/>
</dbReference>
<dbReference type="Pfam" id="PF23607">
    <property type="entry name" value="WZC_N"/>
    <property type="match status" value="1"/>
</dbReference>
<comment type="function">
    <text evidence="15">Probably involved in polymerization and/or export of exopolysaccharide EPS I which functions as a virulence factor. May be involved in an ATP-dependent process in the pathway for EPS I production, possibly export of the trimeric repeat units across the inner membrane or their polymerization.</text>
</comment>
<dbReference type="InterPro" id="IPR003856">
    <property type="entry name" value="LPS_length_determ_N"/>
</dbReference>
<feature type="domain" description="Polysaccharide chain length determinant N-terminal" evidence="20">
    <location>
        <begin position="22"/>
        <end position="112"/>
    </location>
</feature>
<evidence type="ECO:0000313" key="23">
    <source>
        <dbReference type="EMBL" id="KKB64810.1"/>
    </source>
</evidence>
<dbReference type="GO" id="GO:0005524">
    <property type="term" value="F:ATP binding"/>
    <property type="evidence" value="ECO:0007669"/>
    <property type="project" value="UniProtKB-KW"/>
</dbReference>
<dbReference type="InterPro" id="IPR050445">
    <property type="entry name" value="Bact_polysacc_biosynth/exp"/>
</dbReference>
<evidence type="ECO:0000256" key="8">
    <source>
        <dbReference type="ARBA" id="ARBA00022777"/>
    </source>
</evidence>
<proteinExistence type="inferred from homology"/>
<dbReference type="CDD" id="cd05387">
    <property type="entry name" value="BY-kinase"/>
    <property type="match status" value="1"/>
</dbReference>
<feature type="domain" description="AAA" evidence="21">
    <location>
        <begin position="557"/>
        <end position="672"/>
    </location>
</feature>
<dbReference type="SUPFAM" id="SSF52540">
    <property type="entry name" value="P-loop containing nucleoside triphosphate hydrolases"/>
    <property type="match status" value="1"/>
</dbReference>
<evidence type="ECO:0000256" key="9">
    <source>
        <dbReference type="ARBA" id="ARBA00022840"/>
    </source>
</evidence>
<comment type="subcellular location">
    <subcellularLocation>
        <location evidence="1">Cell inner membrane</location>
        <topology evidence="1">Multi-pass membrane protein</topology>
    </subcellularLocation>
</comment>
<dbReference type="RefSeq" id="WP_046152340.1">
    <property type="nucleotide sequence ID" value="NZ_CADFGU010000005.1"/>
</dbReference>
<feature type="domain" description="Tyrosine-protein kinase G-rich" evidence="22">
    <location>
        <begin position="393"/>
        <end position="469"/>
    </location>
</feature>
<organism evidence="23 24">
    <name type="scientific">Robbsia andropogonis</name>
    <dbReference type="NCBI Taxonomy" id="28092"/>
    <lineage>
        <taxon>Bacteria</taxon>
        <taxon>Pseudomonadati</taxon>
        <taxon>Pseudomonadota</taxon>
        <taxon>Betaproteobacteria</taxon>
        <taxon>Burkholderiales</taxon>
        <taxon>Burkholderiaceae</taxon>
        <taxon>Robbsia</taxon>
    </lineage>
</organism>
<evidence type="ECO:0000256" key="18">
    <source>
        <dbReference type="SAM" id="Coils"/>
    </source>
</evidence>
<comment type="caution">
    <text evidence="23">The sequence shown here is derived from an EMBL/GenBank/DDBJ whole genome shotgun (WGS) entry which is preliminary data.</text>
</comment>
<dbReference type="InterPro" id="IPR025669">
    <property type="entry name" value="AAA_dom"/>
</dbReference>
<evidence type="ECO:0000256" key="4">
    <source>
        <dbReference type="ARBA" id="ARBA00022519"/>
    </source>
</evidence>
<evidence type="ECO:0000256" key="19">
    <source>
        <dbReference type="SAM" id="Phobius"/>
    </source>
</evidence>
<evidence type="ECO:0000256" key="7">
    <source>
        <dbReference type="ARBA" id="ARBA00022741"/>
    </source>
</evidence>
<evidence type="ECO:0000256" key="14">
    <source>
        <dbReference type="ARBA" id="ARBA00053015"/>
    </source>
</evidence>
<keyword evidence="13" id="KW-0270">Exopolysaccharide synthesis</keyword>
<dbReference type="GO" id="GO:0004713">
    <property type="term" value="F:protein tyrosine kinase activity"/>
    <property type="evidence" value="ECO:0007669"/>
    <property type="project" value="UniProtKB-KW"/>
</dbReference>
<evidence type="ECO:0000256" key="11">
    <source>
        <dbReference type="ARBA" id="ARBA00023136"/>
    </source>
</evidence>
<dbReference type="InterPro" id="IPR005702">
    <property type="entry name" value="Wzc-like_C"/>
</dbReference>
<dbReference type="InterPro" id="IPR027417">
    <property type="entry name" value="P-loop_NTPase"/>
</dbReference>
<feature type="coiled-coil region" evidence="18">
    <location>
        <begin position="335"/>
        <end position="383"/>
    </location>
</feature>
<reference evidence="23 24" key="1">
    <citation type="submission" date="2015-03" db="EMBL/GenBank/DDBJ databases">
        <title>Draft Genome Sequence of Burkholderia andropogonis type strain ICMP2807, isolated from Sorghum bicolor.</title>
        <authorList>
            <person name="Lopes-Santos L."/>
            <person name="Castro D.B."/>
            <person name="Ottoboni L.M."/>
            <person name="Park D."/>
            <person name="Weirc B.S."/>
            <person name="Destefano S.A."/>
        </authorList>
    </citation>
    <scope>NUCLEOTIDE SEQUENCE [LARGE SCALE GENOMIC DNA]</scope>
    <source>
        <strain evidence="23 24">ICMP2807</strain>
    </source>
</reference>
<feature type="transmembrane region" description="Helical" evidence="19">
    <location>
        <begin position="447"/>
        <end position="466"/>
    </location>
</feature>
<dbReference type="Proteomes" id="UP000033618">
    <property type="component" value="Unassembled WGS sequence"/>
</dbReference>
<keyword evidence="24" id="KW-1185">Reference proteome</keyword>
<keyword evidence="12" id="KW-0829">Tyrosine-protein kinase</keyword>
<dbReference type="AlphaFoldDB" id="A0A0F5K4F1"/>
<keyword evidence="11 19" id="KW-0472">Membrane</keyword>
<keyword evidence="18" id="KW-0175">Coiled coil</keyword>
<dbReference type="Gene3D" id="3.40.50.300">
    <property type="entry name" value="P-loop containing nucleotide triphosphate hydrolases"/>
    <property type="match status" value="1"/>
</dbReference>
<evidence type="ECO:0000259" key="22">
    <source>
        <dbReference type="Pfam" id="PF13807"/>
    </source>
</evidence>
<dbReference type="PANTHER" id="PTHR32309">
    <property type="entry name" value="TYROSINE-PROTEIN KINASE"/>
    <property type="match status" value="1"/>
</dbReference>